<dbReference type="AlphaFoldDB" id="A0A0P7KZX9"/>
<reference evidence="1 2" key="1">
    <citation type="journal article" date="2015" name="Front. Microbiol.">
        <title>Genetic determinants of heat resistance in Escherichia coli.</title>
        <authorList>
            <person name="Mercer R.G."/>
            <person name="Zheng J."/>
            <person name="Garcia-Hernandez R."/>
            <person name="Ruan L."/>
            <person name="Ganzle M.G."/>
            <person name="McMullen L.M."/>
        </authorList>
    </citation>
    <scope>NUCLEOTIDE SEQUENCE [LARGE SCALE GENOMIC DNA]</scope>
    <source>
        <strain evidence="1 2">AW1.3</strain>
    </source>
</reference>
<evidence type="ECO:0000313" key="2">
    <source>
        <dbReference type="Proteomes" id="UP000050556"/>
    </source>
</evidence>
<sequence length="19" mass="1929">MSNIDKQALREIAAAAVGA</sequence>
<feature type="non-terminal residue" evidence="1">
    <location>
        <position position="19"/>
    </location>
</feature>
<dbReference type="Proteomes" id="UP000050556">
    <property type="component" value="Unassembled WGS sequence"/>
</dbReference>
<accession>A0A0P7KZX9</accession>
<proteinExistence type="predicted"/>
<gene>
    <name evidence="1" type="ORF">ACU57_17435</name>
</gene>
<organism evidence="1 2">
    <name type="scientific">Escherichia coli</name>
    <dbReference type="NCBI Taxonomy" id="562"/>
    <lineage>
        <taxon>Bacteria</taxon>
        <taxon>Pseudomonadati</taxon>
        <taxon>Pseudomonadota</taxon>
        <taxon>Gammaproteobacteria</taxon>
        <taxon>Enterobacterales</taxon>
        <taxon>Enterobacteriaceae</taxon>
        <taxon>Escherichia</taxon>
    </lineage>
</organism>
<comment type="caution">
    <text evidence="1">The sequence shown here is derived from an EMBL/GenBank/DDBJ whole genome shotgun (WGS) entry which is preliminary data.</text>
</comment>
<dbReference type="EMBL" id="LDYI01000118">
    <property type="protein sequence ID" value="KPO09438.1"/>
    <property type="molecule type" value="Genomic_DNA"/>
</dbReference>
<name>A0A0P7KZX9_ECOLX</name>
<evidence type="ECO:0000313" key="1">
    <source>
        <dbReference type="EMBL" id="KPO09438.1"/>
    </source>
</evidence>
<protein>
    <submittedName>
        <fullName evidence="1">Uncharacterized protein</fullName>
    </submittedName>
</protein>